<evidence type="ECO:0000256" key="2">
    <source>
        <dbReference type="SAM" id="Phobius"/>
    </source>
</evidence>
<keyword evidence="1" id="KW-0175">Coiled coil</keyword>
<evidence type="ECO:0000313" key="3">
    <source>
        <dbReference type="EMBL" id="MEQ7845773.1"/>
    </source>
</evidence>
<feature type="coiled-coil region" evidence="1">
    <location>
        <begin position="241"/>
        <end position="268"/>
    </location>
</feature>
<gene>
    <name evidence="3" type="ORF">V6R90_00685</name>
</gene>
<keyword evidence="2" id="KW-0472">Membrane</keyword>
<dbReference type="Proteomes" id="UP001482520">
    <property type="component" value="Unassembled WGS sequence"/>
</dbReference>
<name>A0ABV1NTD7_9ACTN</name>
<accession>A0ABV1NTD7</accession>
<feature type="transmembrane region" description="Helical" evidence="2">
    <location>
        <begin position="57"/>
        <end position="76"/>
    </location>
</feature>
<dbReference type="Pfam" id="PF14362">
    <property type="entry name" value="DUF4407"/>
    <property type="match status" value="1"/>
</dbReference>
<organism evidence="3 4">
    <name type="scientific">Nocardioides kribbensis</name>
    <dbReference type="NCBI Taxonomy" id="305517"/>
    <lineage>
        <taxon>Bacteria</taxon>
        <taxon>Bacillati</taxon>
        <taxon>Actinomycetota</taxon>
        <taxon>Actinomycetes</taxon>
        <taxon>Propionibacteriales</taxon>
        <taxon>Nocardioidaceae</taxon>
        <taxon>Nocardioides</taxon>
    </lineage>
</organism>
<comment type="caution">
    <text evidence="3">The sequence shown here is derived from an EMBL/GenBank/DDBJ whole genome shotgun (WGS) entry which is preliminary data.</text>
</comment>
<reference evidence="3 4" key="1">
    <citation type="submission" date="2024-02" db="EMBL/GenBank/DDBJ databases">
        <title>Full genome sequence of Nocardioides kribbensis.</title>
        <authorList>
            <person name="Poletto B.L."/>
            <person name="Silva G."/>
            <person name="Galante D."/>
            <person name="Campos K.R."/>
            <person name="Santos M.B.N."/>
            <person name="Sacchi C.T."/>
        </authorList>
    </citation>
    <scope>NUCLEOTIDE SEQUENCE [LARGE SCALE GENOMIC DNA]</scope>
    <source>
        <strain evidence="3 4">O4R</strain>
    </source>
</reference>
<evidence type="ECO:0000256" key="1">
    <source>
        <dbReference type="SAM" id="Coils"/>
    </source>
</evidence>
<dbReference type="InterPro" id="IPR025519">
    <property type="entry name" value="DUF4407"/>
</dbReference>
<dbReference type="RefSeq" id="WP_349803469.1">
    <property type="nucleotide sequence ID" value="NZ_JBEGDP010000001.1"/>
</dbReference>
<proteinExistence type="predicted"/>
<keyword evidence="2" id="KW-0812">Transmembrane</keyword>
<feature type="transmembrane region" description="Helical" evidence="2">
    <location>
        <begin position="28"/>
        <end position="51"/>
    </location>
</feature>
<dbReference type="EMBL" id="JBEGDP010000001">
    <property type="protein sequence ID" value="MEQ7845773.1"/>
    <property type="molecule type" value="Genomic_DNA"/>
</dbReference>
<feature type="transmembrane region" description="Helical" evidence="2">
    <location>
        <begin position="327"/>
        <end position="354"/>
    </location>
</feature>
<keyword evidence="2" id="KW-1133">Transmembrane helix</keyword>
<feature type="transmembrane region" description="Helical" evidence="2">
    <location>
        <begin position="96"/>
        <end position="116"/>
    </location>
</feature>
<keyword evidence="4" id="KW-1185">Reference proteome</keyword>
<protein>
    <submittedName>
        <fullName evidence="3">DUF4407 domain-containing protein</fullName>
    </submittedName>
</protein>
<sequence length="507" mass="54544">MYDVPDTLVRLGGGDEATIQHVPSARPAFIQIAVALLVTASMATVSMWFALHDALDAHWLAAAVVAPFWGVVILGMDRTLMLLGMGGTRAAMTASILGRLLAAVLIGIVVSTPLTLRMFASDIDAELAKMQAAQSQTNKTWVADSQEQQRVADLEQEVADWENIAAGVLPVAYANPDSSALADKLTQLKEQLPAEQHAADQAAILYNCDTYGGGREKLDNPEKCAAKPGFNGNSALYKAQADEAAQTVLDTQAEINELQSRLDSAGREKLTSLRAEADHQLAVLKPQLADARQALVGFENGIEDANTGNTGLLAQLTALWKAGEESALLMVAHLLIALLFVLIEVLPVMAKLLWRISPTSKAYEEAARSLDDHGIAAAQTRRAQAQIQAETAYEAALLAKDAELDRVQLAAEHEQELLRIQQAADVSIERARTEGIAAMGIAIDAEFAARREADLRRRAEEEFNAWANRPTRRPAGQAMGFGGFPTAGVHATGPAGRRWWGPRRATI</sequence>
<evidence type="ECO:0000313" key="4">
    <source>
        <dbReference type="Proteomes" id="UP001482520"/>
    </source>
</evidence>